<organism evidence="2 3">
    <name type="scientific">Hirsutella minnesotensis 3608</name>
    <dbReference type="NCBI Taxonomy" id="1043627"/>
    <lineage>
        <taxon>Eukaryota</taxon>
        <taxon>Fungi</taxon>
        <taxon>Dikarya</taxon>
        <taxon>Ascomycota</taxon>
        <taxon>Pezizomycotina</taxon>
        <taxon>Sordariomycetes</taxon>
        <taxon>Hypocreomycetidae</taxon>
        <taxon>Hypocreales</taxon>
        <taxon>Ophiocordycipitaceae</taxon>
        <taxon>Hirsutella</taxon>
    </lineage>
</organism>
<dbReference type="AlphaFoldDB" id="A0A0F7ZHT5"/>
<proteinExistence type="predicted"/>
<dbReference type="Proteomes" id="UP000054481">
    <property type="component" value="Unassembled WGS sequence"/>
</dbReference>
<feature type="coiled-coil region" evidence="1">
    <location>
        <begin position="32"/>
        <end position="59"/>
    </location>
</feature>
<accession>A0A0F7ZHT5</accession>
<dbReference type="EMBL" id="KQ031128">
    <property type="protein sequence ID" value="KJZ67970.1"/>
    <property type="molecule type" value="Genomic_DNA"/>
</dbReference>
<keyword evidence="1" id="KW-0175">Coiled coil</keyword>
<sequence length="142" mass="15886">MAEGIQQRRSPKNAQLQSDGVLTVAQGREMVRQRDEEQVNKARKVIEAVEMKARSMRKKCFEDATLRLVNGGHLRDNREQKSVIPSVERGGCSDSSWNGQKSGRYNVLAVMVSSTTLGWCWFRVSIISAKLLTPDIPRPGSV</sequence>
<evidence type="ECO:0000313" key="2">
    <source>
        <dbReference type="EMBL" id="KJZ67970.1"/>
    </source>
</evidence>
<reference evidence="2 3" key="1">
    <citation type="journal article" date="2014" name="Genome Biol. Evol.">
        <title>Comparative genomics and transcriptomics analyses reveal divergent lifestyle features of nematode endoparasitic fungus Hirsutella minnesotensis.</title>
        <authorList>
            <person name="Lai Y."/>
            <person name="Liu K."/>
            <person name="Zhang X."/>
            <person name="Zhang X."/>
            <person name="Li K."/>
            <person name="Wang N."/>
            <person name="Shu C."/>
            <person name="Wu Y."/>
            <person name="Wang C."/>
            <person name="Bushley K.E."/>
            <person name="Xiang M."/>
            <person name="Liu X."/>
        </authorList>
    </citation>
    <scope>NUCLEOTIDE SEQUENCE [LARGE SCALE GENOMIC DNA]</scope>
    <source>
        <strain evidence="2 3">3608</strain>
    </source>
</reference>
<evidence type="ECO:0000256" key="1">
    <source>
        <dbReference type="SAM" id="Coils"/>
    </source>
</evidence>
<evidence type="ECO:0000313" key="3">
    <source>
        <dbReference type="Proteomes" id="UP000054481"/>
    </source>
</evidence>
<keyword evidence="3" id="KW-1185">Reference proteome</keyword>
<gene>
    <name evidence="2" type="ORF">HIM_12641</name>
</gene>
<name>A0A0F7ZHT5_9HYPO</name>
<protein>
    <submittedName>
        <fullName evidence="2">Uncharacterized protein</fullName>
    </submittedName>
</protein>